<comment type="caution">
    <text evidence="3">The sequence shown here is derived from an EMBL/GenBank/DDBJ whole genome shotgun (WGS) entry which is preliminary data.</text>
</comment>
<dbReference type="InterPro" id="IPR007630">
    <property type="entry name" value="RNA_pol_sigma70_r4"/>
</dbReference>
<gene>
    <name evidence="3" type="ORF">COS59_01795</name>
</gene>
<keyword evidence="1" id="KW-0804">Transcription</keyword>
<dbReference type="EMBL" id="PEVH01000056">
    <property type="protein sequence ID" value="PIU99057.1"/>
    <property type="molecule type" value="Genomic_DNA"/>
</dbReference>
<dbReference type="Gene3D" id="1.10.10.10">
    <property type="entry name" value="Winged helix-like DNA-binding domain superfamily/Winged helix DNA-binding domain"/>
    <property type="match status" value="1"/>
</dbReference>
<protein>
    <recommendedName>
        <fullName evidence="2">HTH HARE-type domain-containing protein</fullName>
    </recommendedName>
</protein>
<dbReference type="InterPro" id="IPR000943">
    <property type="entry name" value="RNA_pol_sigma70"/>
</dbReference>
<dbReference type="PROSITE" id="PS51913">
    <property type="entry name" value="HTH_HARE"/>
    <property type="match status" value="1"/>
</dbReference>
<evidence type="ECO:0000313" key="4">
    <source>
        <dbReference type="Proteomes" id="UP000230131"/>
    </source>
</evidence>
<reference evidence="4" key="1">
    <citation type="submission" date="2017-09" db="EMBL/GenBank/DDBJ databases">
        <title>Depth-based differentiation of microbial function through sediment-hosted aquifers and enrichment of novel symbionts in the deep terrestrial subsurface.</title>
        <authorList>
            <person name="Probst A.J."/>
            <person name="Ladd B."/>
            <person name="Jarett J.K."/>
            <person name="Geller-Mcgrath D.E."/>
            <person name="Sieber C.M.K."/>
            <person name="Emerson J.B."/>
            <person name="Anantharaman K."/>
            <person name="Thomas B.C."/>
            <person name="Malmstrom R."/>
            <person name="Stieglmeier M."/>
            <person name="Klingl A."/>
            <person name="Woyke T."/>
            <person name="Ryan C.M."/>
            <person name="Banfield J.F."/>
        </authorList>
    </citation>
    <scope>NUCLEOTIDE SEQUENCE [LARGE SCALE GENOMIC DNA]</scope>
</reference>
<evidence type="ECO:0000259" key="2">
    <source>
        <dbReference type="PROSITE" id="PS51913"/>
    </source>
</evidence>
<dbReference type="AlphaFoldDB" id="A0A2M7B7I9"/>
<proteinExistence type="predicted"/>
<dbReference type="PRINTS" id="PR00046">
    <property type="entry name" value="SIGMA70FCT"/>
</dbReference>
<dbReference type="SUPFAM" id="SSF88659">
    <property type="entry name" value="Sigma3 and sigma4 domains of RNA polymerase sigma factors"/>
    <property type="match status" value="1"/>
</dbReference>
<evidence type="ECO:0000313" key="3">
    <source>
        <dbReference type="EMBL" id="PIU99057.1"/>
    </source>
</evidence>
<dbReference type="PANTHER" id="PTHR30603">
    <property type="entry name" value="RNA POLYMERASE SIGMA FACTOR RPO"/>
    <property type="match status" value="1"/>
</dbReference>
<dbReference type="InterPro" id="IPR013324">
    <property type="entry name" value="RNA_pol_sigma_r3/r4-like"/>
</dbReference>
<dbReference type="GO" id="GO:0003700">
    <property type="term" value="F:DNA-binding transcription factor activity"/>
    <property type="evidence" value="ECO:0007669"/>
    <property type="project" value="InterPro"/>
</dbReference>
<organism evidence="3 4">
    <name type="scientific">Candidatus Wolfebacteria bacterium CG03_land_8_20_14_0_80_36_15</name>
    <dbReference type="NCBI Taxonomy" id="1975067"/>
    <lineage>
        <taxon>Bacteria</taxon>
        <taxon>Candidatus Wolfeibacteriota</taxon>
    </lineage>
</organism>
<accession>A0A2M7B7I9</accession>
<evidence type="ECO:0000256" key="1">
    <source>
        <dbReference type="ARBA" id="ARBA00023163"/>
    </source>
</evidence>
<dbReference type="GO" id="GO:0006352">
    <property type="term" value="P:DNA-templated transcription initiation"/>
    <property type="evidence" value="ECO:0007669"/>
    <property type="project" value="InterPro"/>
</dbReference>
<sequence length="346" mass="39876">MSKDLKQIIQNLLKDLSPRQKEILEGRFGLKEGKMTLASLGEKLGLTRERIRQIENGAIAEVRKEMLKDKEIENLSKVSVNFIKNLGGIHKEDIFVNDFKGLVNDQSASPEQIRFLFEVFGSISYQPEDDDFRAFYYTDKRAIKRANTLSNKFTTLISKKKEELMTKNILGSLIQKIIKSAKISEFVFLNYLSISKKFRVNPYGDFGLVNWEEILPKTMRAKAFLVAKKAGKPLHFKEIAELINKISFDNKKAHYQTVHNELIKDPRFVLVGRGMYSLAEFGYQPGTAKEVISSVLKKHGPLPSKEIIDLVKQQRFLKENTIIINLNNKKYFRKLNDGRYHLVEKA</sequence>
<dbReference type="CDD" id="cd06171">
    <property type="entry name" value="Sigma70_r4"/>
    <property type="match status" value="1"/>
</dbReference>
<dbReference type="InterPro" id="IPR007759">
    <property type="entry name" value="Asxl_HARE-HTH"/>
</dbReference>
<dbReference type="Gene3D" id="1.10.10.1250">
    <property type="entry name" value="RNA polymerase, subunit delta, N-terminal domain"/>
    <property type="match status" value="1"/>
</dbReference>
<dbReference type="InterPro" id="IPR036388">
    <property type="entry name" value="WH-like_DNA-bd_sf"/>
</dbReference>
<name>A0A2M7B7I9_9BACT</name>
<dbReference type="InterPro" id="IPR038087">
    <property type="entry name" value="RNAP_delta_N_dom_sf"/>
</dbReference>
<dbReference type="Pfam" id="PF04545">
    <property type="entry name" value="Sigma70_r4"/>
    <property type="match status" value="1"/>
</dbReference>
<dbReference type="Proteomes" id="UP000230131">
    <property type="component" value="Unassembled WGS sequence"/>
</dbReference>
<feature type="domain" description="HTH HARE-type" evidence="2">
    <location>
        <begin position="217"/>
        <end position="281"/>
    </location>
</feature>
<dbReference type="Pfam" id="PF05066">
    <property type="entry name" value="HARE-HTH"/>
    <property type="match status" value="1"/>
</dbReference>
<dbReference type="PANTHER" id="PTHR30603:SF47">
    <property type="entry name" value="RNA POLYMERASE SIGMA FACTOR SIGD, CHLOROPLASTIC"/>
    <property type="match status" value="1"/>
</dbReference>
<dbReference type="InterPro" id="IPR050239">
    <property type="entry name" value="Sigma-70_RNA_pol_init_factors"/>
</dbReference>